<evidence type="ECO:0000313" key="2">
    <source>
        <dbReference type="EMBL" id="GHG74163.1"/>
    </source>
</evidence>
<gene>
    <name evidence="2" type="ORF">GCM10018980_70940</name>
</gene>
<dbReference type="Proteomes" id="UP000619355">
    <property type="component" value="Unassembled WGS sequence"/>
</dbReference>
<organism evidence="2 3">
    <name type="scientific">Streptomyces capoamus</name>
    <dbReference type="NCBI Taxonomy" id="68183"/>
    <lineage>
        <taxon>Bacteria</taxon>
        <taxon>Bacillati</taxon>
        <taxon>Actinomycetota</taxon>
        <taxon>Actinomycetes</taxon>
        <taxon>Kitasatosporales</taxon>
        <taxon>Streptomycetaceae</taxon>
        <taxon>Streptomyces</taxon>
    </lineage>
</organism>
<protein>
    <submittedName>
        <fullName evidence="2">Uncharacterized protein</fullName>
    </submittedName>
</protein>
<evidence type="ECO:0000256" key="1">
    <source>
        <dbReference type="SAM" id="MobiDB-lite"/>
    </source>
</evidence>
<comment type="caution">
    <text evidence="2">The sequence shown here is derived from an EMBL/GenBank/DDBJ whole genome shotgun (WGS) entry which is preliminary data.</text>
</comment>
<dbReference type="AlphaFoldDB" id="A0A919KFW4"/>
<evidence type="ECO:0000313" key="3">
    <source>
        <dbReference type="Proteomes" id="UP000619355"/>
    </source>
</evidence>
<name>A0A919KFW4_9ACTN</name>
<proteinExistence type="predicted"/>
<reference evidence="3" key="1">
    <citation type="journal article" date="2019" name="Int. J. Syst. Evol. Microbiol.">
        <title>The Global Catalogue of Microorganisms (GCM) 10K type strain sequencing project: providing services to taxonomists for standard genome sequencing and annotation.</title>
        <authorList>
            <consortium name="The Broad Institute Genomics Platform"/>
            <consortium name="The Broad Institute Genome Sequencing Center for Infectious Disease"/>
            <person name="Wu L."/>
            <person name="Ma J."/>
        </authorList>
    </citation>
    <scope>NUCLEOTIDE SEQUENCE [LARGE SCALE GENOMIC DNA]</scope>
    <source>
        <strain evidence="3">JCM 4253</strain>
    </source>
</reference>
<keyword evidence="3" id="KW-1185">Reference proteome</keyword>
<feature type="region of interest" description="Disordered" evidence="1">
    <location>
        <begin position="85"/>
        <end position="112"/>
    </location>
</feature>
<dbReference type="RefSeq" id="WP_189986166.1">
    <property type="nucleotide sequence ID" value="NZ_BNBF01000034.1"/>
</dbReference>
<dbReference type="EMBL" id="BNBF01000034">
    <property type="protein sequence ID" value="GHG74163.1"/>
    <property type="molecule type" value="Genomic_DNA"/>
</dbReference>
<accession>A0A919KFW4</accession>
<sequence length="112" mass="12309">MFQEPEARNRDLFHWLARIALLRHPGDTGAHSPLPAVERSAATHKRLGPHGIKHATITHALARPDRVQEWADPNDPRTTARYNRLRGALDGSPAYDAASSPAGLLNDEPPQA</sequence>